<dbReference type="Pfam" id="PF02368">
    <property type="entry name" value="Big_2"/>
    <property type="match status" value="4"/>
</dbReference>
<evidence type="ECO:0000259" key="2">
    <source>
        <dbReference type="PROSITE" id="PS50060"/>
    </source>
</evidence>
<dbReference type="Gene3D" id="2.60.40.1080">
    <property type="match status" value="4"/>
</dbReference>
<dbReference type="SMART" id="SM00635">
    <property type="entry name" value="BID_2"/>
    <property type="match status" value="4"/>
</dbReference>
<dbReference type="SUPFAM" id="SSF49373">
    <property type="entry name" value="Invasin/intimin cell-adhesion fragments"/>
    <property type="match status" value="4"/>
</dbReference>
<dbReference type="InterPro" id="IPR003343">
    <property type="entry name" value="Big_2"/>
</dbReference>
<proteinExistence type="predicted"/>
<evidence type="ECO:0000313" key="3">
    <source>
        <dbReference type="EMBL" id="MDO1511875.1"/>
    </source>
</evidence>
<dbReference type="Gene3D" id="2.60.120.200">
    <property type="match status" value="1"/>
</dbReference>
<organism evidence="3 4">
    <name type="scientific">Maribacter confluentis</name>
    <dbReference type="NCBI Taxonomy" id="1656093"/>
    <lineage>
        <taxon>Bacteria</taxon>
        <taxon>Pseudomonadati</taxon>
        <taxon>Bacteroidota</taxon>
        <taxon>Flavobacteriia</taxon>
        <taxon>Flavobacteriales</taxon>
        <taxon>Flavobacteriaceae</taxon>
        <taxon>Maribacter</taxon>
    </lineage>
</organism>
<reference evidence="3" key="1">
    <citation type="journal article" date="2014" name="Int. J. Syst. Evol. Microbiol.">
        <title>Complete genome of a new Firmicutes species belonging to the dominant human colonic microbiota ('Ruminococcus bicirculans') reveals two chromosomes and a selective capacity to utilize plant glucans.</title>
        <authorList>
            <consortium name="NISC Comparative Sequencing Program"/>
            <person name="Wegmann U."/>
            <person name="Louis P."/>
            <person name="Goesmann A."/>
            <person name="Henrissat B."/>
            <person name="Duncan S.H."/>
            <person name="Flint H.J."/>
        </authorList>
    </citation>
    <scope>NUCLEOTIDE SEQUENCE</scope>
    <source>
        <strain evidence="3">CECT 8869</strain>
    </source>
</reference>
<dbReference type="RefSeq" id="WP_304435075.1">
    <property type="nucleotide sequence ID" value="NZ_JAUKUC010000001.1"/>
</dbReference>
<dbReference type="SUPFAM" id="SSF50952">
    <property type="entry name" value="Soluble quinoprotein glucose dehydrogenase"/>
    <property type="match status" value="1"/>
</dbReference>
<comment type="caution">
    <text evidence="3">The sequence shown here is derived from an EMBL/GenBank/DDBJ whole genome shotgun (WGS) entry which is preliminary data.</text>
</comment>
<dbReference type="Proteomes" id="UP001168579">
    <property type="component" value="Unassembled WGS sequence"/>
</dbReference>
<gene>
    <name evidence="3" type="ORF">Q2T41_04270</name>
</gene>
<dbReference type="PANTHER" id="PTHR19328:SF13">
    <property type="entry name" value="HIPL1 PROTEIN"/>
    <property type="match status" value="1"/>
</dbReference>
<keyword evidence="4" id="KW-1185">Reference proteome</keyword>
<dbReference type="SUPFAM" id="SSF48695">
    <property type="entry name" value="Multiheme cytochromes"/>
    <property type="match status" value="1"/>
</dbReference>
<dbReference type="Pfam" id="PF18962">
    <property type="entry name" value="Por_Secre_tail"/>
    <property type="match status" value="1"/>
</dbReference>
<dbReference type="EMBL" id="JAUKUC010000001">
    <property type="protein sequence ID" value="MDO1511875.1"/>
    <property type="molecule type" value="Genomic_DNA"/>
</dbReference>
<dbReference type="PROSITE" id="PS50060">
    <property type="entry name" value="MAM_2"/>
    <property type="match status" value="1"/>
</dbReference>
<dbReference type="PANTHER" id="PTHR19328">
    <property type="entry name" value="HEDGEHOG-INTERACTING PROTEIN"/>
    <property type="match status" value="1"/>
</dbReference>
<dbReference type="InterPro" id="IPR012938">
    <property type="entry name" value="Glc/Sorbosone_DH"/>
</dbReference>
<dbReference type="InterPro" id="IPR011042">
    <property type="entry name" value="6-blade_b-propeller_TolB-like"/>
</dbReference>
<evidence type="ECO:0000256" key="1">
    <source>
        <dbReference type="ARBA" id="ARBA00022729"/>
    </source>
</evidence>
<dbReference type="InterPro" id="IPR026444">
    <property type="entry name" value="Secre_tail"/>
</dbReference>
<name>A0ABT8RM64_9FLAO</name>
<dbReference type="InterPro" id="IPR000998">
    <property type="entry name" value="MAM_dom"/>
</dbReference>
<protein>
    <submittedName>
        <fullName evidence="3">Ig-like domain-containing protein</fullName>
    </submittedName>
</protein>
<dbReference type="InterPro" id="IPR036280">
    <property type="entry name" value="Multihaem_cyt_sf"/>
</dbReference>
<evidence type="ECO:0000313" key="4">
    <source>
        <dbReference type="Proteomes" id="UP001168579"/>
    </source>
</evidence>
<keyword evidence="1" id="KW-0732">Signal</keyword>
<accession>A0ABT8RM64</accession>
<dbReference type="InterPro" id="IPR011041">
    <property type="entry name" value="Quinoprot_gluc/sorb_DH_b-prop"/>
</dbReference>
<dbReference type="NCBIfam" id="TIGR04183">
    <property type="entry name" value="Por_Secre_tail"/>
    <property type="match status" value="1"/>
</dbReference>
<feature type="domain" description="MAM" evidence="2">
    <location>
        <begin position="785"/>
        <end position="969"/>
    </location>
</feature>
<reference evidence="3" key="2">
    <citation type="submission" date="2023-06" db="EMBL/GenBank/DDBJ databases">
        <authorList>
            <person name="Lucena T."/>
            <person name="Sun Q."/>
        </authorList>
    </citation>
    <scope>NUCLEOTIDE SEQUENCE</scope>
    <source>
        <strain evidence="3">CECT 8869</strain>
    </source>
</reference>
<sequence>MKIKLPLVRTKKIALGIFSLCLLSAIPYFSGSGLDSPEPMGAFLNGAFPDKSNASDPYISVFPNLSFDSPLTFTPVPNTNKLVVGQRDGKIYWFENRNDVAGKNLLKDYSNEVGVVWDGGFLGLSIHPDFGTNGKNYFYLFYTTKDGQGRDYPDSFLSGFGCSREDYWGGFLILKRIEVDPVSMNVIVNSNLEMIKMRMFSSTHRGGGMAFGDDGFLYIPTGDQSAYSKPQNSTTNLDGGVLRIDVDQDPNKSHAPIRKMPQGGRFPDEISGVGYGIPNDNPFLSPDGSRFEEYYTLGHRNPHRMTKDKLTGTFYIGEIGEGTHEEINIIKPGKNYGWPVYEGYYNRGTSCTNLLDGMPHEGPLVAFPRSDANALIGGYVYRGAAMPDYYGKYICADYGVGEEIWAVDIVTGAYETITQFSPTNIISFGEDHNGELYLLSQGNNVKLYKLRQQGELEGSVPQLLSKTGAFTNLQTLETNSGILPYELIESFWSDGAEKKRWMAVPNNGTHNTPTEQISFSENGDWQFPVGSVLIKHFELPIDENNPSLTKRLETRFSIKASTGSFYFLTYKWNEQQTDAVLLPNGLDENITITKTDGSTATQKWSYPSTQDCISCHNPATGGALGTNTRYLNSDYTYQKTGRTANQLVTLSHLGVLNETITDAATVDFQTYRALDDPLATLDEKARSYMDLNCAYCHRPGGTGDRAQFDLRLFNTLAQTGLFDAGTNTPIGIPGERIFVPGNADESILFHRTNSVDPSIMMPPISKNQVDAKAVQLIRDWIDQMDPETCGIRNVTEDFSNTSANEWTTSGTASTGTFVIADPTAQTSSGILTQPEDDHSATDNNAFFTATNTSVGVNDVDGGVAIATSPTYTVVDESELSIWYFFGQRDAGDDNSDYFLLEYSIDGGATYTTLASYGDETVVASWTNATAIIPSNSNLVVRVSAADGPNDGDIVEAGIDDFTITSICPDPIRVTAVELTPETLNLIEGTTQQLNALVSPADADDISVTWSSDNNDIATVDSNGVVNAIQEGTATVTVTTNDGQFMDTTVISVERAQIPVTGISLSLETLTLIQGQAATLIATVAPQDADEKEVVWTTNNPQVATVDNNGKVTATGLGEASVTVTTLDGGFTASTFITVNSAPNVEMLIAPNPADYVVYVYFGYSEPLNITTLHIYDQNNNLVKTFTDPASILDGENYRLPIADLPIGNYTIEGVSTIGIYQKTLSIFRESISVTGITLSLPNANVQVGNELTLIPTITPSNATDKTVLWNSDNSNIVTVDSSGNIKGVSEGIATITATTVDGNFTATSTVNVSTNPVNNVTILMAPTPADYVVYVFFDALEPLEITALRIYDDNKILVKTFDDPTLVLVEGDNYRLLINDLPVGVYTVEGVSTTGTYSKQLTIARDNVPVTGLTLGITTANMIVGEQLTIPATIVPSDATDKTVIWSSSDETIATVNEFGTVTALSQGEITITAITADGDYEATSTITVEPIIMLIAPNPATFVIYVYFYSPNPMEISTINIYDAMGRLVKTFNDPEATLVEGNNYRLLVEELPSGYYFVEGVTSLGNYQKQIVIE</sequence>
<dbReference type="Gene3D" id="2.120.10.30">
    <property type="entry name" value="TolB, C-terminal domain"/>
    <property type="match status" value="1"/>
</dbReference>
<dbReference type="Pfam" id="PF07995">
    <property type="entry name" value="GSDH"/>
    <property type="match status" value="2"/>
</dbReference>
<dbReference type="InterPro" id="IPR008964">
    <property type="entry name" value="Invasin/intimin_cell_adhesion"/>
</dbReference>